<protein>
    <recommendedName>
        <fullName evidence="4">Lipoprotein</fullName>
    </recommendedName>
</protein>
<evidence type="ECO:0000256" key="1">
    <source>
        <dbReference type="SAM" id="Coils"/>
    </source>
</evidence>
<reference evidence="2 3" key="1">
    <citation type="journal article" date="2012" name="PLoS ONE">
        <title>The purine-utilizing bacterium Clostridium acidurici 9a: a genome-guided metabolic reconsideration.</title>
        <authorList>
            <person name="Hartwich K."/>
            <person name="Poehlein A."/>
            <person name="Daniel R."/>
        </authorList>
    </citation>
    <scope>NUCLEOTIDE SEQUENCE [LARGE SCALE GENOMIC DNA]</scope>
    <source>
        <strain evidence="3">ATCC 7906 / DSM 604 / BCRC 14475 / CIP 104303 / KCTC 5404 / NCIMB 10678 / 9a</strain>
    </source>
</reference>
<proteinExistence type="predicted"/>
<keyword evidence="3" id="KW-1185">Reference proteome</keyword>
<evidence type="ECO:0000313" key="3">
    <source>
        <dbReference type="Proteomes" id="UP000006094"/>
    </source>
</evidence>
<dbReference type="PATRIC" id="fig|1128398.3.peg.408"/>
<dbReference type="Proteomes" id="UP000006094">
    <property type="component" value="Chromosome"/>
</dbReference>
<dbReference type="RefSeq" id="WP_014966605.1">
    <property type="nucleotide sequence ID" value="NC_018664.1"/>
</dbReference>
<accession>K0AUE9</accession>
<dbReference type="InterPro" id="IPR028994">
    <property type="entry name" value="Integrin_alpha_N"/>
</dbReference>
<dbReference type="SUPFAM" id="SSF69318">
    <property type="entry name" value="Integrin alpha N-terminal domain"/>
    <property type="match status" value="1"/>
</dbReference>
<sequence length="431" mass="50268">MKKVLLALILILSLTGCNERQLNKAYEYLKAQEYKKAEDIFIKVSNDKDIQNSKKAYLGLIEIYDELDDIEKLKEVLEESTKKGLKYQDENTYNKIFDYYKSIGDEKTIRYLVEDGFSNIKLPIDIYREYIINDNIGNSEIIDIIVEDLNDDGKNEIAVALGNKGIEYNKDSYVQVNLKVFNNKSKVIYETDEPMSHEIADIHIELGDFTGDGKPELYYNRAHSSNFTINKIEILDFRNNKVKNIYDSDSVLLDLDISTISDNQLKIFSQDKRKSYILQTDWEMNIFDTEYQRFNMGEYKVVKDRIRNIAKLELPITLWGNGTYGKLLVTYEYKDGKVTYKDFKFTPEEGVKIVSSLSGKKYDSIEYGKNLLIRYWDMKKDDSEQGKIVLKVNENDMIFFTPNSGYVETQAYEVIECDEKNEIITVKKMIS</sequence>
<dbReference type="HOGENOM" id="CLU_635696_0_0_9"/>
<dbReference type="KEGG" id="cad:Curi_c03930"/>
<evidence type="ECO:0008006" key="4">
    <source>
        <dbReference type="Google" id="ProtNLM"/>
    </source>
</evidence>
<keyword evidence="1" id="KW-0175">Coiled coil</keyword>
<feature type="coiled-coil region" evidence="1">
    <location>
        <begin position="60"/>
        <end position="90"/>
    </location>
</feature>
<name>K0AUE9_GOTA9</name>
<dbReference type="EMBL" id="CP003326">
    <property type="protein sequence ID" value="AFS77468.1"/>
    <property type="molecule type" value="Genomic_DNA"/>
</dbReference>
<dbReference type="PROSITE" id="PS51257">
    <property type="entry name" value="PROKAR_LIPOPROTEIN"/>
    <property type="match status" value="1"/>
</dbReference>
<evidence type="ECO:0000313" key="2">
    <source>
        <dbReference type="EMBL" id="AFS77468.1"/>
    </source>
</evidence>
<gene>
    <name evidence="2" type="ordered locus">Curi_c03930</name>
</gene>
<organism evidence="2 3">
    <name type="scientific">Gottschalkia acidurici (strain ATCC 7906 / DSM 604 / BCRC 14475 / CIP 104303 / KCTC 5404 / NCIMB 10678 / 9a)</name>
    <name type="common">Clostridium acidurici</name>
    <dbReference type="NCBI Taxonomy" id="1128398"/>
    <lineage>
        <taxon>Bacteria</taxon>
        <taxon>Bacillati</taxon>
        <taxon>Bacillota</taxon>
        <taxon>Tissierellia</taxon>
        <taxon>Tissierellales</taxon>
        <taxon>Gottschalkiaceae</taxon>
        <taxon>Gottschalkia</taxon>
    </lineage>
</organism>
<dbReference type="AlphaFoldDB" id="K0AUE9"/>